<dbReference type="InterPro" id="IPR010736">
    <property type="entry name" value="SHIPPO-rpt"/>
</dbReference>
<name>A0A2B4SG25_STYPI</name>
<keyword evidence="2" id="KW-1185">Reference proteome</keyword>
<dbReference type="OrthoDB" id="429991at2759"/>
<proteinExistence type="predicted"/>
<dbReference type="InterPro" id="IPR051291">
    <property type="entry name" value="CIMAP"/>
</dbReference>
<reference evidence="2" key="1">
    <citation type="journal article" date="2017" name="bioRxiv">
        <title>Comparative analysis of the genomes of Stylophora pistillata and Acropora digitifera provides evidence for extensive differences between species of corals.</title>
        <authorList>
            <person name="Voolstra C.R."/>
            <person name="Li Y."/>
            <person name="Liew Y.J."/>
            <person name="Baumgarten S."/>
            <person name="Zoccola D."/>
            <person name="Flot J.-F."/>
            <person name="Tambutte S."/>
            <person name="Allemand D."/>
            <person name="Aranda M."/>
        </authorList>
    </citation>
    <scope>NUCLEOTIDE SEQUENCE [LARGE SCALE GENOMIC DNA]</scope>
</reference>
<dbReference type="AlphaFoldDB" id="A0A2B4SG25"/>
<evidence type="ECO:0000313" key="2">
    <source>
        <dbReference type="Proteomes" id="UP000225706"/>
    </source>
</evidence>
<protein>
    <submittedName>
        <fullName evidence="1">Outer dense fiber protein 3</fullName>
    </submittedName>
</protein>
<dbReference type="PANTHER" id="PTHR21580">
    <property type="entry name" value="SHIPPO-1-RELATED"/>
    <property type="match status" value="1"/>
</dbReference>
<dbReference type="EMBL" id="LSMT01000076">
    <property type="protein sequence ID" value="PFX28831.1"/>
    <property type="molecule type" value="Genomic_DNA"/>
</dbReference>
<organism evidence="1 2">
    <name type="scientific">Stylophora pistillata</name>
    <name type="common">Smooth cauliflower coral</name>
    <dbReference type="NCBI Taxonomy" id="50429"/>
    <lineage>
        <taxon>Eukaryota</taxon>
        <taxon>Metazoa</taxon>
        <taxon>Cnidaria</taxon>
        <taxon>Anthozoa</taxon>
        <taxon>Hexacorallia</taxon>
        <taxon>Scleractinia</taxon>
        <taxon>Astrocoeniina</taxon>
        <taxon>Pocilloporidae</taxon>
        <taxon>Stylophora</taxon>
    </lineage>
</organism>
<sequence>MADTERRRPIIGAMFRGPGPAAYYLPGTTGYIGHDSSKFQKPAYSFGSRTWKNQQLTGPGPKYKIEDVTRFGMEGTPKYTLHSRTNLQGKFQTPAPWDYKAEKKPVFKHAFPPQYSFGLRTPYGKQDNNPAPNNYNMPSIVGPKAVGKKSSAAFSMTSRSKIGSFHEDLKKTPGPGTYKVTDPNIYRNRKPIFSMTARNNAPGDRTLKPGPGAHRPELCYSTFKKQPSFYFGQRWSEYVAPLIVDPVD</sequence>
<dbReference type="Pfam" id="PF07004">
    <property type="entry name" value="SHIPPO-rpt"/>
    <property type="match status" value="6"/>
</dbReference>
<gene>
    <name evidence="1" type="primary">odf3</name>
    <name evidence="1" type="ORF">AWC38_SpisGene6431</name>
</gene>
<dbReference type="PANTHER" id="PTHR21580:SF28">
    <property type="entry name" value="BOREALIN N-TERMINAL DOMAIN-CONTAINING PROTEIN-RELATED"/>
    <property type="match status" value="1"/>
</dbReference>
<dbReference type="Proteomes" id="UP000225706">
    <property type="component" value="Unassembled WGS sequence"/>
</dbReference>
<accession>A0A2B4SG25</accession>
<evidence type="ECO:0000313" key="1">
    <source>
        <dbReference type="EMBL" id="PFX28831.1"/>
    </source>
</evidence>
<comment type="caution">
    <text evidence="1">The sequence shown here is derived from an EMBL/GenBank/DDBJ whole genome shotgun (WGS) entry which is preliminary data.</text>
</comment>
<dbReference type="GO" id="GO:0005856">
    <property type="term" value="C:cytoskeleton"/>
    <property type="evidence" value="ECO:0007669"/>
    <property type="project" value="TreeGrafter"/>
</dbReference>